<dbReference type="Proteomes" id="UP000281738">
    <property type="component" value="Unassembled WGS sequence"/>
</dbReference>
<dbReference type="GO" id="GO:0000976">
    <property type="term" value="F:transcription cis-regulatory region binding"/>
    <property type="evidence" value="ECO:0007669"/>
    <property type="project" value="TreeGrafter"/>
</dbReference>
<dbReference type="OrthoDB" id="3382616at2"/>
<evidence type="ECO:0000313" key="6">
    <source>
        <dbReference type="EMBL" id="ROR90923.1"/>
    </source>
</evidence>
<comment type="caution">
    <text evidence="6">The sequence shown here is derived from an EMBL/GenBank/DDBJ whole genome shotgun (WGS) entry which is preliminary data.</text>
</comment>
<evidence type="ECO:0000256" key="3">
    <source>
        <dbReference type="ARBA" id="ARBA00023163"/>
    </source>
</evidence>
<gene>
    <name evidence="6" type="ORF">EDD33_1777</name>
</gene>
<feature type="DNA-binding region" description="H-T-H motif" evidence="4">
    <location>
        <begin position="35"/>
        <end position="54"/>
    </location>
</feature>
<dbReference type="EMBL" id="RKHO01000001">
    <property type="protein sequence ID" value="ROR90923.1"/>
    <property type="molecule type" value="Genomic_DNA"/>
</dbReference>
<dbReference type="RefSeq" id="WP_123390168.1">
    <property type="nucleotide sequence ID" value="NZ_RKHO01000001.1"/>
</dbReference>
<keyword evidence="1" id="KW-0805">Transcription regulation</keyword>
<dbReference type="PROSITE" id="PS50977">
    <property type="entry name" value="HTH_TETR_2"/>
    <property type="match status" value="1"/>
</dbReference>
<dbReference type="SUPFAM" id="SSF46689">
    <property type="entry name" value="Homeodomain-like"/>
    <property type="match status" value="1"/>
</dbReference>
<dbReference type="SUPFAM" id="SSF48498">
    <property type="entry name" value="Tetracyclin repressor-like, C-terminal domain"/>
    <property type="match status" value="1"/>
</dbReference>
<protein>
    <submittedName>
        <fullName evidence="6">TetR family transcriptional regulator</fullName>
    </submittedName>
</protein>
<keyword evidence="7" id="KW-1185">Reference proteome</keyword>
<dbReference type="Pfam" id="PF21597">
    <property type="entry name" value="TetR_C_43"/>
    <property type="match status" value="1"/>
</dbReference>
<keyword evidence="3" id="KW-0804">Transcription</keyword>
<proteinExistence type="predicted"/>
<dbReference type="GO" id="GO:0003700">
    <property type="term" value="F:DNA-binding transcription factor activity"/>
    <property type="evidence" value="ECO:0007669"/>
    <property type="project" value="TreeGrafter"/>
</dbReference>
<reference evidence="6 7" key="1">
    <citation type="submission" date="2018-11" db="EMBL/GenBank/DDBJ databases">
        <title>Sequencing the genomes of 1000 actinobacteria strains.</title>
        <authorList>
            <person name="Klenk H.-P."/>
        </authorList>
    </citation>
    <scope>NUCLEOTIDE SEQUENCE [LARGE SCALE GENOMIC DNA]</scope>
    <source>
        <strain evidence="6 7">DSM 12652</strain>
    </source>
</reference>
<dbReference type="InterPro" id="IPR050109">
    <property type="entry name" value="HTH-type_TetR-like_transc_reg"/>
</dbReference>
<dbReference type="AlphaFoldDB" id="A0A3N2CTR1"/>
<sequence>MTQSAGVRTRKDANRNRTRIIEVAQEAFREPEEPSMAEVARRAGVGMATLYRNFPGRLELLTELYRTEIEDICAATITVEGDSPGERLLNWLSTFHAVGGRKGPLISLLRGEPGRGGSDDGDAVVTGSRALVVRAGEPLLLAAQNNGEVRVDVSIRQVLDAIAALGQVGEDPASSTTLVQVFIDGLRVRS</sequence>
<evidence type="ECO:0000259" key="5">
    <source>
        <dbReference type="PROSITE" id="PS50977"/>
    </source>
</evidence>
<dbReference type="InterPro" id="IPR036271">
    <property type="entry name" value="Tet_transcr_reg_TetR-rel_C_sf"/>
</dbReference>
<dbReference type="InterPro" id="IPR009057">
    <property type="entry name" value="Homeodomain-like_sf"/>
</dbReference>
<name>A0A3N2CTR1_9ACTN</name>
<dbReference type="InterPro" id="IPR001647">
    <property type="entry name" value="HTH_TetR"/>
</dbReference>
<dbReference type="PANTHER" id="PTHR30055:SF234">
    <property type="entry name" value="HTH-TYPE TRANSCRIPTIONAL REGULATOR BETI"/>
    <property type="match status" value="1"/>
</dbReference>
<dbReference type="Gene3D" id="1.10.357.10">
    <property type="entry name" value="Tetracycline Repressor, domain 2"/>
    <property type="match status" value="1"/>
</dbReference>
<organism evidence="6 7">
    <name type="scientific">Nocardioides aurantiacus</name>
    <dbReference type="NCBI Taxonomy" id="86796"/>
    <lineage>
        <taxon>Bacteria</taxon>
        <taxon>Bacillati</taxon>
        <taxon>Actinomycetota</taxon>
        <taxon>Actinomycetes</taxon>
        <taxon>Propionibacteriales</taxon>
        <taxon>Nocardioidaceae</taxon>
        <taxon>Nocardioides</taxon>
    </lineage>
</organism>
<dbReference type="PANTHER" id="PTHR30055">
    <property type="entry name" value="HTH-TYPE TRANSCRIPTIONAL REGULATOR RUTR"/>
    <property type="match status" value="1"/>
</dbReference>
<accession>A0A3N2CTR1</accession>
<evidence type="ECO:0000313" key="7">
    <source>
        <dbReference type="Proteomes" id="UP000281738"/>
    </source>
</evidence>
<keyword evidence="2 4" id="KW-0238">DNA-binding</keyword>
<dbReference type="Pfam" id="PF00440">
    <property type="entry name" value="TetR_N"/>
    <property type="match status" value="1"/>
</dbReference>
<evidence type="ECO:0000256" key="4">
    <source>
        <dbReference type="PROSITE-ProRule" id="PRU00335"/>
    </source>
</evidence>
<evidence type="ECO:0000256" key="2">
    <source>
        <dbReference type="ARBA" id="ARBA00023125"/>
    </source>
</evidence>
<feature type="domain" description="HTH tetR-type" evidence="5">
    <location>
        <begin position="14"/>
        <end position="72"/>
    </location>
</feature>
<evidence type="ECO:0000256" key="1">
    <source>
        <dbReference type="ARBA" id="ARBA00023015"/>
    </source>
</evidence>
<dbReference type="InterPro" id="IPR049445">
    <property type="entry name" value="TetR_SbtR-like_C"/>
</dbReference>